<dbReference type="GO" id="GO:0009166">
    <property type="term" value="P:nucleotide catabolic process"/>
    <property type="evidence" value="ECO:0007669"/>
    <property type="project" value="InterPro"/>
</dbReference>
<feature type="transmembrane region" description="Helical" evidence="8">
    <location>
        <begin position="671"/>
        <end position="691"/>
    </location>
</feature>
<evidence type="ECO:0000256" key="4">
    <source>
        <dbReference type="ARBA" id="ARBA00022729"/>
    </source>
</evidence>
<feature type="region of interest" description="Disordered" evidence="7">
    <location>
        <begin position="552"/>
        <end position="666"/>
    </location>
</feature>
<dbReference type="Gene3D" id="3.60.21.10">
    <property type="match status" value="1"/>
</dbReference>
<evidence type="ECO:0000256" key="3">
    <source>
        <dbReference type="ARBA" id="ARBA00022525"/>
    </source>
</evidence>
<name>A0AAX2EEK7_9BACI</name>
<comment type="subcellular location">
    <subcellularLocation>
        <location evidence="1">Secreted</location>
        <location evidence="1">Cell wall</location>
        <topology evidence="1">Peptidoglycan-anchor</topology>
    </subcellularLocation>
</comment>
<dbReference type="GO" id="GO:0000166">
    <property type="term" value="F:nucleotide binding"/>
    <property type="evidence" value="ECO:0007669"/>
    <property type="project" value="UniProtKB-KW"/>
</dbReference>
<dbReference type="SUPFAM" id="SSF56300">
    <property type="entry name" value="Metallo-dependent phosphatases"/>
    <property type="match status" value="1"/>
</dbReference>
<dbReference type="FunFam" id="3.90.780.10:FF:000004">
    <property type="entry name" value="UDP-sugar hydrolase, putative"/>
    <property type="match status" value="1"/>
</dbReference>
<keyword evidence="5" id="KW-0572">Peptidoglycan-anchor</keyword>
<dbReference type="Proteomes" id="UP000199735">
    <property type="component" value="Unassembled WGS sequence"/>
</dbReference>
<feature type="domain" description="Gram-positive cocci surface proteins LPxTG" evidence="9">
    <location>
        <begin position="664"/>
        <end position="698"/>
    </location>
</feature>
<comment type="caution">
    <text evidence="10">The sequence shown here is derived from an EMBL/GenBank/DDBJ whole genome shotgun (WGS) entry which is preliminary data.</text>
</comment>
<accession>A0AAX2EEK7</accession>
<comment type="similarity">
    <text evidence="6">Belongs to the 5'-nucleotidase family.</text>
</comment>
<dbReference type="Pfam" id="PF00149">
    <property type="entry name" value="Metallophos"/>
    <property type="match status" value="1"/>
</dbReference>
<dbReference type="EMBL" id="FOCD01000001">
    <property type="protein sequence ID" value="SEM96476.1"/>
    <property type="molecule type" value="Genomic_DNA"/>
</dbReference>
<dbReference type="Pfam" id="PF02872">
    <property type="entry name" value="5_nucleotid_C"/>
    <property type="match status" value="1"/>
</dbReference>
<dbReference type="Pfam" id="PF00746">
    <property type="entry name" value="Gram_pos_anchor"/>
    <property type="match status" value="1"/>
</dbReference>
<evidence type="ECO:0000313" key="11">
    <source>
        <dbReference type="Proteomes" id="UP000199735"/>
    </source>
</evidence>
<dbReference type="InterPro" id="IPR029052">
    <property type="entry name" value="Metallo-depent_PP-like"/>
</dbReference>
<keyword evidence="3" id="KW-0964">Secreted</keyword>
<gene>
    <name evidence="10" type="ORF">SAMN04489762_1531</name>
</gene>
<evidence type="ECO:0000256" key="8">
    <source>
        <dbReference type="SAM" id="Phobius"/>
    </source>
</evidence>
<dbReference type="PROSITE" id="PS50847">
    <property type="entry name" value="GRAM_POS_ANCHORING"/>
    <property type="match status" value="1"/>
</dbReference>
<keyword evidence="4 6" id="KW-0732">Signal</keyword>
<keyword evidence="8" id="KW-1133">Transmembrane helix</keyword>
<evidence type="ECO:0000256" key="1">
    <source>
        <dbReference type="ARBA" id="ARBA00004168"/>
    </source>
</evidence>
<sequence>MKGKKRFNFSLSSAAIIAILSSIVLPTSTYAADENGEDFSLTIMHMNDTHARVEPLANMVTAVKEIREQKPDALLFNAGDVFSGTLYFNQFQGQADLALLNMMDIDAMTFGNHEFDLGSSENGHASLNKFIEGANFPFVSANVDLSADPFAGGRVSNTFTEDAQDSTVYDGMVKEVNGEKVGIFGLTTEETLMTSSPGAAKITNYAAEAERAVAAFEDMGVNKIVAISHLGYDSNPSVGNDLMLAEQVDGIDVIVGGHSHTQLNEPTVVTTDENGAAKDPTVIVQAYQYAQYLGELDVNFNEQGVITGSSGHLIDATQKQADPEAVNTLNTYKSEVDQVSNQETGAVAQKPLTNPRLTDSDVSVRANETELGNLITDAMLVKAQEKMPEVSIAMQNSGGIRAAIDQGPITVGEVITVLPFGNDPAVVQLTGDEIKQILEYSVRLAPEESGGFLQISGMKFAYDSTKEAGSRVVSMQVKTGEEYVDISPDQTYSVTTNNFTAKGGDGYDVFAKAYAEGRVQDLGEIDWEQFRDYMVENLKGEVNPVIEGRITDLLGKDPEPTEPPVEEEPNEETPPVTPDPNEETPNPNDDGNYQEENPGDKPQEDPKDDDKPTDDDKNNQDDNDSTPPPSSQNNGGNGSNSGGSIVKVSDDKTSPAYSGSGSKLPNTATNMYTYMLAGAVLLAAGIVTFIFKRKKAKA</sequence>
<keyword evidence="8" id="KW-0472">Membrane</keyword>
<keyword evidence="6" id="KW-0378">Hydrolase</keyword>
<dbReference type="Gene3D" id="3.90.780.10">
    <property type="entry name" value="5'-Nucleotidase, C-terminal domain"/>
    <property type="match status" value="1"/>
</dbReference>
<dbReference type="InterPro" id="IPR019931">
    <property type="entry name" value="LPXTG_anchor"/>
</dbReference>
<keyword evidence="6" id="KW-0547">Nucleotide-binding</keyword>
<evidence type="ECO:0000259" key="9">
    <source>
        <dbReference type="PROSITE" id="PS50847"/>
    </source>
</evidence>
<dbReference type="PANTHER" id="PTHR11575">
    <property type="entry name" value="5'-NUCLEOTIDASE-RELATED"/>
    <property type="match status" value="1"/>
</dbReference>
<keyword evidence="8" id="KW-0812">Transmembrane</keyword>
<dbReference type="RefSeq" id="WP_093880227.1">
    <property type="nucleotide sequence ID" value="NZ_FOCD01000001.1"/>
</dbReference>
<dbReference type="AlphaFoldDB" id="A0AAX2EEK7"/>
<dbReference type="NCBIfam" id="TIGR01167">
    <property type="entry name" value="LPXTG_anchor"/>
    <property type="match status" value="1"/>
</dbReference>
<dbReference type="InterPro" id="IPR008334">
    <property type="entry name" value="5'-Nucleotdase_C"/>
</dbReference>
<protein>
    <submittedName>
        <fullName evidence="10">5'-nucleotidase</fullName>
    </submittedName>
</protein>
<evidence type="ECO:0000313" key="10">
    <source>
        <dbReference type="EMBL" id="SEM96476.1"/>
    </source>
</evidence>
<evidence type="ECO:0000256" key="5">
    <source>
        <dbReference type="ARBA" id="ARBA00023088"/>
    </source>
</evidence>
<feature type="chain" id="PRO_5043100371" evidence="6">
    <location>
        <begin position="32"/>
        <end position="698"/>
    </location>
</feature>
<dbReference type="PANTHER" id="PTHR11575:SF24">
    <property type="entry name" value="5'-NUCLEOTIDASE"/>
    <property type="match status" value="1"/>
</dbReference>
<organism evidence="10 11">
    <name type="scientific">Terribacillus saccharophilus</name>
    <dbReference type="NCBI Taxonomy" id="361277"/>
    <lineage>
        <taxon>Bacteria</taxon>
        <taxon>Bacillati</taxon>
        <taxon>Bacillota</taxon>
        <taxon>Bacilli</taxon>
        <taxon>Bacillales</taxon>
        <taxon>Bacillaceae</taxon>
        <taxon>Terribacillus</taxon>
    </lineage>
</organism>
<reference evidence="10 11" key="1">
    <citation type="submission" date="2016-10" db="EMBL/GenBank/DDBJ databases">
        <authorList>
            <person name="Varghese N."/>
            <person name="Submissions S."/>
        </authorList>
    </citation>
    <scope>NUCLEOTIDE SEQUENCE [LARGE SCALE GENOMIC DNA]</scope>
    <source>
        <strain evidence="10 11">DSM 21619</strain>
    </source>
</reference>
<evidence type="ECO:0000256" key="7">
    <source>
        <dbReference type="SAM" id="MobiDB-lite"/>
    </source>
</evidence>
<feature type="signal peptide" evidence="6">
    <location>
        <begin position="1"/>
        <end position="31"/>
    </location>
</feature>
<dbReference type="PRINTS" id="PR01607">
    <property type="entry name" value="APYRASEFAMLY"/>
</dbReference>
<dbReference type="InterPro" id="IPR004843">
    <property type="entry name" value="Calcineurin-like_PHP"/>
</dbReference>
<proteinExistence type="inferred from homology"/>
<dbReference type="GO" id="GO:0016787">
    <property type="term" value="F:hydrolase activity"/>
    <property type="evidence" value="ECO:0007669"/>
    <property type="project" value="UniProtKB-KW"/>
</dbReference>
<feature type="compositionally biased region" description="Polar residues" evidence="7">
    <location>
        <begin position="655"/>
        <end position="666"/>
    </location>
</feature>
<dbReference type="InterPro" id="IPR036907">
    <property type="entry name" value="5'-Nucleotdase_C_sf"/>
</dbReference>
<dbReference type="SUPFAM" id="SSF55816">
    <property type="entry name" value="5'-nucleotidase (syn. UDP-sugar hydrolase), C-terminal domain"/>
    <property type="match status" value="1"/>
</dbReference>
<evidence type="ECO:0000256" key="2">
    <source>
        <dbReference type="ARBA" id="ARBA00022512"/>
    </source>
</evidence>
<evidence type="ECO:0000256" key="6">
    <source>
        <dbReference type="RuleBase" id="RU362119"/>
    </source>
</evidence>
<keyword evidence="2" id="KW-0134">Cell wall</keyword>
<feature type="compositionally biased region" description="Basic and acidic residues" evidence="7">
    <location>
        <begin position="598"/>
        <end position="620"/>
    </location>
</feature>
<dbReference type="InterPro" id="IPR006179">
    <property type="entry name" value="5_nucleotidase/apyrase"/>
</dbReference>